<gene>
    <name evidence="9 10" type="primary">bioA</name>
    <name evidence="10" type="ORF">Q4568_01970</name>
</gene>
<dbReference type="GO" id="GO:0009102">
    <property type="term" value="P:biotin biosynthetic process"/>
    <property type="evidence" value="ECO:0007669"/>
    <property type="project" value="UniProtKB-UniRule"/>
</dbReference>
<comment type="function">
    <text evidence="9">Catalyzes the transfer of the alpha-amino group from S-adenosyl-L-methionine (SAM) to 7-keto-8-aminopelargonic acid (KAPA) to form 7,8-diaminopelargonic acid (DAPA). It is the only aminotransferase known to utilize SAM as an amino donor.</text>
</comment>
<dbReference type="GO" id="GO:0004015">
    <property type="term" value="F:adenosylmethionine-8-amino-7-oxononanoate transaminase activity"/>
    <property type="evidence" value="ECO:0007669"/>
    <property type="project" value="UniProtKB-UniRule"/>
</dbReference>
<keyword evidence="5 9" id="KW-0949">S-adenosyl-L-methionine</keyword>
<dbReference type="NCBIfam" id="NF004624">
    <property type="entry name" value="PRK05964.1"/>
    <property type="match status" value="1"/>
</dbReference>
<comment type="pathway">
    <text evidence="2 9">Cofactor biosynthesis; biotin biosynthesis; 7,8-diaminononanoate from 8-amino-7-oxononanoate (SAM route): step 1/1.</text>
</comment>
<dbReference type="NCBIfam" id="NF005940">
    <property type="entry name" value="PRK07986.1"/>
    <property type="match status" value="1"/>
</dbReference>
<reference evidence="10" key="1">
    <citation type="submission" date="2023-07" db="EMBL/GenBank/DDBJ databases">
        <title>Genome content predicts the carbon catabolic preferences of heterotrophic bacteria.</title>
        <authorList>
            <person name="Gralka M."/>
        </authorList>
    </citation>
    <scope>NUCLEOTIDE SEQUENCE</scope>
    <source>
        <strain evidence="10">G2M05</strain>
    </source>
</reference>
<evidence type="ECO:0000313" key="10">
    <source>
        <dbReference type="EMBL" id="MDO6541278.1"/>
    </source>
</evidence>
<feature type="site" description="Participates in the substrate recognition with KAPA and in a stacking interaction with the adenine ring of SAM" evidence="9">
    <location>
        <position position="21"/>
    </location>
</feature>
<dbReference type="Gene3D" id="3.90.1150.10">
    <property type="entry name" value="Aspartate Aminotransferase, domain 1"/>
    <property type="match status" value="1"/>
</dbReference>
<organism evidence="10 11">
    <name type="scientific">Photobacterium sanguinicancri</name>
    <dbReference type="NCBI Taxonomy" id="875932"/>
    <lineage>
        <taxon>Bacteria</taxon>
        <taxon>Pseudomonadati</taxon>
        <taxon>Pseudomonadota</taxon>
        <taxon>Gammaproteobacteria</taxon>
        <taxon>Vibrionales</taxon>
        <taxon>Vibrionaceae</taxon>
        <taxon>Photobacterium</taxon>
    </lineage>
</organism>
<dbReference type="PROSITE" id="PS00600">
    <property type="entry name" value="AA_TRANSFER_CLASS_3"/>
    <property type="match status" value="1"/>
</dbReference>
<evidence type="ECO:0000256" key="4">
    <source>
        <dbReference type="ARBA" id="ARBA00022679"/>
    </source>
</evidence>
<dbReference type="AlphaFoldDB" id="A0AAW7Y2V9"/>
<feature type="binding site" evidence="9">
    <location>
        <position position="278"/>
    </location>
    <ligand>
        <name>substrate</name>
    </ligand>
</feature>
<keyword evidence="6 9" id="KW-0093">Biotin biosynthesis</keyword>
<evidence type="ECO:0000256" key="2">
    <source>
        <dbReference type="ARBA" id="ARBA00005063"/>
    </source>
</evidence>
<dbReference type="FunFam" id="3.40.640.10:FF:000041">
    <property type="entry name" value="Adenosylmethionine-8-amino-7-oxononanoate aminotransferase"/>
    <property type="match status" value="1"/>
</dbReference>
<keyword evidence="4 9" id="KW-0808">Transferase</keyword>
<feature type="binding site" evidence="9">
    <location>
        <position position="249"/>
    </location>
    <ligand>
        <name>pyridoxal 5'-phosphate</name>
        <dbReference type="ChEBI" id="CHEBI:597326"/>
    </ligand>
</feature>
<evidence type="ECO:0000313" key="11">
    <source>
        <dbReference type="Proteomes" id="UP001170624"/>
    </source>
</evidence>
<evidence type="ECO:0000256" key="6">
    <source>
        <dbReference type="ARBA" id="ARBA00022756"/>
    </source>
</evidence>
<dbReference type="Proteomes" id="UP001170624">
    <property type="component" value="Unassembled WGS sequence"/>
</dbReference>
<dbReference type="HAMAP" id="MF_00834">
    <property type="entry name" value="BioA"/>
    <property type="match status" value="1"/>
</dbReference>
<feature type="binding site" evidence="9">
    <location>
        <begin position="312"/>
        <end position="313"/>
    </location>
    <ligand>
        <name>pyridoxal 5'-phosphate</name>
        <dbReference type="ChEBI" id="CHEBI:597326"/>
    </ligand>
</feature>
<proteinExistence type="inferred from homology"/>
<dbReference type="PANTHER" id="PTHR42684:SF17">
    <property type="entry name" value="ADENOSYLMETHIONINE-8-AMINO-7-OXONONANOATE AMINOTRANSFERASE"/>
    <property type="match status" value="1"/>
</dbReference>
<dbReference type="NCBIfam" id="TIGR00508">
    <property type="entry name" value="bioA"/>
    <property type="match status" value="1"/>
</dbReference>
<dbReference type="EMBL" id="JAUOPU010000001">
    <property type="protein sequence ID" value="MDO6541278.1"/>
    <property type="molecule type" value="Genomic_DNA"/>
</dbReference>
<comment type="cofactor">
    <cofactor evidence="1 9">
        <name>pyridoxal 5'-phosphate</name>
        <dbReference type="ChEBI" id="CHEBI:597326"/>
    </cofactor>
</comment>
<dbReference type="EC" id="2.6.1.62" evidence="9"/>
<dbReference type="InterPro" id="IPR005815">
    <property type="entry name" value="BioA"/>
</dbReference>
<dbReference type="InterPro" id="IPR005814">
    <property type="entry name" value="Aminotrans_3"/>
</dbReference>
<dbReference type="InterPro" id="IPR015422">
    <property type="entry name" value="PyrdxlP-dep_Trfase_small"/>
</dbReference>
<dbReference type="SUPFAM" id="SSF53383">
    <property type="entry name" value="PLP-dependent transferases"/>
    <property type="match status" value="1"/>
</dbReference>
<evidence type="ECO:0000256" key="7">
    <source>
        <dbReference type="ARBA" id="ARBA00022898"/>
    </source>
</evidence>
<dbReference type="Gene3D" id="3.40.640.10">
    <property type="entry name" value="Type I PLP-dependent aspartate aminotransferase-like (Major domain)"/>
    <property type="match status" value="1"/>
</dbReference>
<dbReference type="InterPro" id="IPR049704">
    <property type="entry name" value="Aminotrans_3_PPA_site"/>
</dbReference>
<evidence type="ECO:0000256" key="9">
    <source>
        <dbReference type="HAMAP-Rule" id="MF_00834"/>
    </source>
</evidence>
<comment type="similarity">
    <text evidence="9">Belongs to the class-III pyridoxal-phosphate-dependent aminotransferase family. BioA subfamily.</text>
</comment>
<feature type="binding site" evidence="9">
    <location>
        <position position="395"/>
    </location>
    <ligand>
        <name>substrate</name>
    </ligand>
</feature>
<evidence type="ECO:0000256" key="5">
    <source>
        <dbReference type="ARBA" id="ARBA00022691"/>
    </source>
</evidence>
<evidence type="ECO:0000256" key="3">
    <source>
        <dbReference type="ARBA" id="ARBA00022576"/>
    </source>
</evidence>
<name>A0AAW7Y2V9_9GAMM</name>
<dbReference type="InterPro" id="IPR015421">
    <property type="entry name" value="PyrdxlP-dep_Trfase_major"/>
</dbReference>
<keyword evidence="7 9" id="KW-0663">Pyridoxal phosphate</keyword>
<dbReference type="GO" id="GO:0030170">
    <property type="term" value="F:pyridoxal phosphate binding"/>
    <property type="evidence" value="ECO:0007669"/>
    <property type="project" value="UniProtKB-UniRule"/>
</dbReference>
<evidence type="ECO:0000256" key="1">
    <source>
        <dbReference type="ARBA" id="ARBA00001933"/>
    </source>
</evidence>
<accession>A0AAW7Y2V9</accession>
<dbReference type="CDD" id="cd00610">
    <property type="entry name" value="OAT_like"/>
    <property type="match status" value="1"/>
</dbReference>
<dbReference type="GO" id="GO:0005737">
    <property type="term" value="C:cytoplasm"/>
    <property type="evidence" value="ECO:0007669"/>
    <property type="project" value="UniProtKB-SubCell"/>
</dbReference>
<feature type="binding site" evidence="9">
    <location>
        <position position="56"/>
    </location>
    <ligand>
        <name>substrate</name>
    </ligand>
</feature>
<dbReference type="RefSeq" id="WP_303497984.1">
    <property type="nucleotide sequence ID" value="NZ_JAUOPU010000001.1"/>
</dbReference>
<keyword evidence="9" id="KW-0963">Cytoplasm</keyword>
<comment type="subcellular location">
    <subcellularLocation>
        <location evidence="9">Cytoplasm</location>
    </subcellularLocation>
</comment>
<protein>
    <recommendedName>
        <fullName evidence="9">Adenosylmethionine-8-amino-7-oxononanoate aminotransferase</fullName>
        <ecNumber evidence="9">2.6.1.62</ecNumber>
    </recommendedName>
    <alternativeName>
        <fullName evidence="9">7,8-diamino-pelargonic acid aminotransferase</fullName>
        <shortName evidence="9">DAPA AT</shortName>
        <shortName evidence="9">DAPA aminotransferase</shortName>
    </alternativeName>
    <alternativeName>
        <fullName evidence="9">7,8-diaminononanoate synthase</fullName>
        <shortName evidence="9">DANS</shortName>
    </alternativeName>
    <alternativeName>
        <fullName evidence="9">Diaminopelargonic acid synthase</fullName>
    </alternativeName>
</protein>
<dbReference type="InterPro" id="IPR015424">
    <property type="entry name" value="PyrdxlP-dep_Trfase"/>
</dbReference>
<feature type="binding site" evidence="9">
    <location>
        <position position="148"/>
    </location>
    <ligand>
        <name>substrate</name>
    </ligand>
</feature>
<dbReference type="Pfam" id="PF00202">
    <property type="entry name" value="Aminotran_3"/>
    <property type="match status" value="1"/>
</dbReference>
<evidence type="ECO:0000256" key="8">
    <source>
        <dbReference type="ARBA" id="ARBA00048449"/>
    </source>
</evidence>
<dbReference type="PANTHER" id="PTHR42684">
    <property type="entry name" value="ADENOSYLMETHIONINE-8-AMINO-7-OXONONANOATE AMINOTRANSFERASE"/>
    <property type="match status" value="1"/>
</dbReference>
<comment type="subunit">
    <text evidence="9">Homodimer.</text>
</comment>
<feature type="modified residue" description="N6-(pyridoxal phosphate)lysine" evidence="9">
    <location>
        <position position="278"/>
    </location>
</feature>
<keyword evidence="3 9" id="KW-0032">Aminotransferase</keyword>
<feature type="binding site" evidence="9">
    <location>
        <position position="311"/>
    </location>
    <ligand>
        <name>substrate</name>
    </ligand>
</feature>
<feature type="binding site" evidence="9">
    <location>
        <begin position="116"/>
        <end position="117"/>
    </location>
    <ligand>
        <name>pyridoxal 5'-phosphate</name>
        <dbReference type="ChEBI" id="CHEBI:597326"/>
    </ligand>
</feature>
<comment type="caution">
    <text evidence="10">The sequence shown here is derived from an EMBL/GenBank/DDBJ whole genome shotgun (WGS) entry which is preliminary data.</text>
</comment>
<comment type="catalytic activity">
    <reaction evidence="8 9">
        <text>(8S)-8-amino-7-oxononanoate + S-adenosyl-L-methionine = S-adenosyl-4-methylsulfanyl-2-oxobutanoate + (7R,8S)-7,8-diammoniononanoate</text>
        <dbReference type="Rhea" id="RHEA:16861"/>
        <dbReference type="ChEBI" id="CHEBI:16490"/>
        <dbReference type="ChEBI" id="CHEBI:59789"/>
        <dbReference type="ChEBI" id="CHEBI:149468"/>
        <dbReference type="ChEBI" id="CHEBI:149469"/>
        <dbReference type="EC" id="2.6.1.62"/>
    </reaction>
</comment>
<sequence>MQELTNKIDLEFDQQHIWHPYTSTLNPLPCYPVTGANGVYLELEDGRQIIDGMSSWWSTIHGYNHSVLNGAAKAQIDKMSHVMFGGITHQPAVDLCQKLVAMTPAPLQHVFLADSGSVAVEVALKMALQYWHTKQERRPKFLTVRHGYHGDTFAAMSVTDPDNSMHSLYKGFLPEHIFADSPECGFFDEWCEDDISDFRDQITAHQTELAAVILEPIVQGAGGMRLYHPTFLKRVRELCDKFGILLIADEIATGFGRTGKLFACEHANISPDIMCVGKALTGGYMTLSATLATKHVADTVCGGDAGCFMHGPTFMGNPLACAVANASLSILQEGKWQQQVLAIEKQLAVELTEISHLSAVKAVRWLGAIGVVELHQAVDMASIQQAFVDAGVWIRPFGKLVYIMPPFIITPEQLSKLTSAIFTVLSASE</sequence>